<name>A0A517YYD8_9BACT</name>
<accession>A0A517YYD8</accession>
<evidence type="ECO:0000256" key="1">
    <source>
        <dbReference type="SAM" id="Phobius"/>
    </source>
</evidence>
<feature type="transmembrane region" description="Helical" evidence="1">
    <location>
        <begin position="128"/>
        <end position="150"/>
    </location>
</feature>
<dbReference type="KEGG" id="pcor:KS4_32970"/>
<organism evidence="2 3">
    <name type="scientific">Poriferisphaera corsica</name>
    <dbReference type="NCBI Taxonomy" id="2528020"/>
    <lineage>
        <taxon>Bacteria</taxon>
        <taxon>Pseudomonadati</taxon>
        <taxon>Planctomycetota</taxon>
        <taxon>Phycisphaerae</taxon>
        <taxon>Phycisphaerales</taxon>
        <taxon>Phycisphaeraceae</taxon>
        <taxon>Poriferisphaera</taxon>
    </lineage>
</organism>
<evidence type="ECO:0000313" key="3">
    <source>
        <dbReference type="Proteomes" id="UP000317369"/>
    </source>
</evidence>
<keyword evidence="1" id="KW-0812">Transmembrane</keyword>
<dbReference type="EMBL" id="CP036425">
    <property type="protein sequence ID" value="QDU35217.1"/>
    <property type="molecule type" value="Genomic_DNA"/>
</dbReference>
<evidence type="ECO:0000313" key="2">
    <source>
        <dbReference type="EMBL" id="QDU35217.1"/>
    </source>
</evidence>
<proteinExistence type="predicted"/>
<keyword evidence="1" id="KW-0472">Membrane</keyword>
<sequence length="154" mass="17338">MIGVKEETIQGEDVLYDCPICNEKGIVAETRSVDTALTLLVVLPLIVQKRTELKCTSCGKRRYVDIDLKYIHRYSPDELCEMVEPPWKVAASALAFCSLLVSILPIIAIVLIIPSFVMNRKRKGWQRVATYVAICIQLLVLAFLFLGFLVDTFS</sequence>
<dbReference type="AlphaFoldDB" id="A0A517YYD8"/>
<feature type="transmembrane region" description="Helical" evidence="1">
    <location>
        <begin position="93"/>
        <end position="116"/>
    </location>
</feature>
<keyword evidence="1" id="KW-1133">Transmembrane helix</keyword>
<dbReference type="Proteomes" id="UP000317369">
    <property type="component" value="Chromosome"/>
</dbReference>
<gene>
    <name evidence="2" type="ORF">KS4_32970</name>
</gene>
<dbReference type="RefSeq" id="WP_145080226.1">
    <property type="nucleotide sequence ID" value="NZ_CP036425.1"/>
</dbReference>
<protein>
    <submittedName>
        <fullName evidence="2">Uncharacterized protein</fullName>
    </submittedName>
</protein>
<keyword evidence="3" id="KW-1185">Reference proteome</keyword>
<reference evidence="2 3" key="1">
    <citation type="submission" date="2019-02" db="EMBL/GenBank/DDBJ databases">
        <title>Deep-cultivation of Planctomycetes and their phenomic and genomic characterization uncovers novel biology.</title>
        <authorList>
            <person name="Wiegand S."/>
            <person name="Jogler M."/>
            <person name="Boedeker C."/>
            <person name="Pinto D."/>
            <person name="Vollmers J."/>
            <person name="Rivas-Marin E."/>
            <person name="Kohn T."/>
            <person name="Peeters S.H."/>
            <person name="Heuer A."/>
            <person name="Rast P."/>
            <person name="Oberbeckmann S."/>
            <person name="Bunk B."/>
            <person name="Jeske O."/>
            <person name="Meyerdierks A."/>
            <person name="Storesund J.E."/>
            <person name="Kallscheuer N."/>
            <person name="Luecker S."/>
            <person name="Lage O.M."/>
            <person name="Pohl T."/>
            <person name="Merkel B.J."/>
            <person name="Hornburger P."/>
            <person name="Mueller R.-W."/>
            <person name="Bruemmer F."/>
            <person name="Labrenz M."/>
            <person name="Spormann A.M."/>
            <person name="Op den Camp H."/>
            <person name="Overmann J."/>
            <person name="Amann R."/>
            <person name="Jetten M.S.M."/>
            <person name="Mascher T."/>
            <person name="Medema M.H."/>
            <person name="Devos D.P."/>
            <person name="Kaster A.-K."/>
            <person name="Ovreas L."/>
            <person name="Rohde M."/>
            <person name="Galperin M.Y."/>
            <person name="Jogler C."/>
        </authorList>
    </citation>
    <scope>NUCLEOTIDE SEQUENCE [LARGE SCALE GENOMIC DNA]</scope>
    <source>
        <strain evidence="2 3">KS4</strain>
    </source>
</reference>